<dbReference type="Proteomes" id="UP001500621">
    <property type="component" value="Unassembled WGS sequence"/>
</dbReference>
<dbReference type="SUPFAM" id="SSF55961">
    <property type="entry name" value="Bet v1-like"/>
    <property type="match status" value="1"/>
</dbReference>
<keyword evidence="2" id="KW-1185">Reference proteome</keyword>
<evidence type="ECO:0000313" key="2">
    <source>
        <dbReference type="Proteomes" id="UP001500621"/>
    </source>
</evidence>
<evidence type="ECO:0008006" key="3">
    <source>
        <dbReference type="Google" id="ProtNLM"/>
    </source>
</evidence>
<dbReference type="RefSeq" id="WP_345266657.1">
    <property type="nucleotide sequence ID" value="NZ_BAABIM010000002.1"/>
</dbReference>
<comment type="caution">
    <text evidence="1">The sequence shown here is derived from an EMBL/GenBank/DDBJ whole genome shotgun (WGS) entry which is preliminary data.</text>
</comment>
<name>A0ABP8WDZ7_9ACTN</name>
<dbReference type="Pfam" id="PF10604">
    <property type="entry name" value="Polyketide_cyc2"/>
    <property type="match status" value="1"/>
</dbReference>
<gene>
    <name evidence="1" type="ORF">GCM10023226_27070</name>
</gene>
<accession>A0ABP8WDZ7</accession>
<evidence type="ECO:0000313" key="1">
    <source>
        <dbReference type="EMBL" id="GAA4687778.1"/>
    </source>
</evidence>
<dbReference type="EMBL" id="BAABIM010000002">
    <property type="protein sequence ID" value="GAA4687778.1"/>
    <property type="molecule type" value="Genomic_DNA"/>
</dbReference>
<protein>
    <recommendedName>
        <fullName evidence="3">SRPBCC family protein</fullName>
    </recommendedName>
</protein>
<organism evidence="1 2">
    <name type="scientific">Nocardioides nanhaiensis</name>
    <dbReference type="NCBI Taxonomy" id="1476871"/>
    <lineage>
        <taxon>Bacteria</taxon>
        <taxon>Bacillati</taxon>
        <taxon>Actinomycetota</taxon>
        <taxon>Actinomycetes</taxon>
        <taxon>Propionibacteriales</taxon>
        <taxon>Nocardioidaceae</taxon>
        <taxon>Nocardioides</taxon>
    </lineage>
</organism>
<dbReference type="InterPro" id="IPR019587">
    <property type="entry name" value="Polyketide_cyclase/dehydratase"/>
</dbReference>
<sequence length="157" mass="17212">MATFSASTSAQADVDADRADIWAALTDPALVAKLTPFVKSIEPDGEYWFWSMSGFDVLGRRISPAFTERMVFDEPRRIEFHHEPPEGSPERAGVNGWYDLSDGPNGTTRLETKLDICLDAPLPKLSAPAVRTAMKGVMATMGDRFSKNLLAHLGVRG</sequence>
<dbReference type="InterPro" id="IPR023393">
    <property type="entry name" value="START-like_dom_sf"/>
</dbReference>
<proteinExistence type="predicted"/>
<reference evidence="2" key="1">
    <citation type="journal article" date="2019" name="Int. J. Syst. Evol. Microbiol.">
        <title>The Global Catalogue of Microorganisms (GCM) 10K type strain sequencing project: providing services to taxonomists for standard genome sequencing and annotation.</title>
        <authorList>
            <consortium name="The Broad Institute Genomics Platform"/>
            <consortium name="The Broad Institute Genome Sequencing Center for Infectious Disease"/>
            <person name="Wu L."/>
            <person name="Ma J."/>
        </authorList>
    </citation>
    <scope>NUCLEOTIDE SEQUENCE [LARGE SCALE GENOMIC DNA]</scope>
    <source>
        <strain evidence="2">JCM 18127</strain>
    </source>
</reference>
<dbReference type="Gene3D" id="3.30.530.20">
    <property type="match status" value="1"/>
</dbReference>